<evidence type="ECO:0000313" key="3">
    <source>
        <dbReference type="Proteomes" id="UP000276133"/>
    </source>
</evidence>
<gene>
    <name evidence="2" type="ORF">BpHYR1_024943</name>
</gene>
<organism evidence="2 3">
    <name type="scientific">Brachionus plicatilis</name>
    <name type="common">Marine rotifer</name>
    <name type="synonym">Brachionus muelleri</name>
    <dbReference type="NCBI Taxonomy" id="10195"/>
    <lineage>
        <taxon>Eukaryota</taxon>
        <taxon>Metazoa</taxon>
        <taxon>Spiralia</taxon>
        <taxon>Gnathifera</taxon>
        <taxon>Rotifera</taxon>
        <taxon>Eurotatoria</taxon>
        <taxon>Monogononta</taxon>
        <taxon>Pseudotrocha</taxon>
        <taxon>Ploima</taxon>
        <taxon>Brachionidae</taxon>
        <taxon>Brachionus</taxon>
    </lineage>
</organism>
<protein>
    <submittedName>
        <fullName evidence="2">Uncharacterized protein</fullName>
    </submittedName>
</protein>
<dbReference type="Proteomes" id="UP000276133">
    <property type="component" value="Unassembled WGS sequence"/>
</dbReference>
<evidence type="ECO:0000313" key="2">
    <source>
        <dbReference type="EMBL" id="RMZ97664.1"/>
    </source>
</evidence>
<accession>A0A3M7PG27</accession>
<comment type="caution">
    <text evidence="2">The sequence shown here is derived from an EMBL/GenBank/DDBJ whole genome shotgun (WGS) entry which is preliminary data.</text>
</comment>
<feature type="compositionally biased region" description="Polar residues" evidence="1">
    <location>
        <begin position="58"/>
        <end position="83"/>
    </location>
</feature>
<dbReference type="AlphaFoldDB" id="A0A3M7PG27"/>
<proteinExistence type="predicted"/>
<keyword evidence="3" id="KW-1185">Reference proteome</keyword>
<name>A0A3M7PG27_BRAPC</name>
<feature type="region of interest" description="Disordered" evidence="1">
    <location>
        <begin position="53"/>
        <end position="83"/>
    </location>
</feature>
<dbReference type="EMBL" id="REGN01011263">
    <property type="protein sequence ID" value="RMZ97664.1"/>
    <property type="molecule type" value="Genomic_DNA"/>
</dbReference>
<sequence>MLMQKGIEQNDNKPLIFKLNISSVNGATNMIELTIQNTGGKINNAYVKTINKKKEQKNSYQDTNPQQKLSSLCRSRAHSQPTD</sequence>
<reference evidence="2 3" key="1">
    <citation type="journal article" date="2018" name="Sci. Rep.">
        <title>Genomic signatures of local adaptation to the degree of environmental predictability in rotifers.</title>
        <authorList>
            <person name="Franch-Gras L."/>
            <person name="Hahn C."/>
            <person name="Garcia-Roger E.M."/>
            <person name="Carmona M.J."/>
            <person name="Serra M."/>
            <person name="Gomez A."/>
        </authorList>
    </citation>
    <scope>NUCLEOTIDE SEQUENCE [LARGE SCALE GENOMIC DNA]</scope>
    <source>
        <strain evidence="2">HYR1</strain>
    </source>
</reference>
<evidence type="ECO:0000256" key="1">
    <source>
        <dbReference type="SAM" id="MobiDB-lite"/>
    </source>
</evidence>